<dbReference type="EMBL" id="MN740407">
    <property type="protein sequence ID" value="QHU05073.1"/>
    <property type="molecule type" value="Genomic_DNA"/>
</dbReference>
<feature type="region of interest" description="Disordered" evidence="1">
    <location>
        <begin position="1"/>
        <end position="34"/>
    </location>
</feature>
<accession>A0A6C0JI70</accession>
<name>A0A6C0JI70_9ZZZZ</name>
<protein>
    <submittedName>
        <fullName evidence="2">Uncharacterized protein</fullName>
    </submittedName>
</protein>
<dbReference type="Pfam" id="PF19174">
    <property type="entry name" value="DUF5856"/>
    <property type="match status" value="1"/>
</dbReference>
<evidence type="ECO:0000313" key="2">
    <source>
        <dbReference type="EMBL" id="QHU05073.1"/>
    </source>
</evidence>
<proteinExistence type="predicted"/>
<reference evidence="2" key="1">
    <citation type="journal article" date="2020" name="Nature">
        <title>Giant virus diversity and host interactions through global metagenomics.</title>
        <authorList>
            <person name="Schulz F."/>
            <person name="Roux S."/>
            <person name="Paez-Espino D."/>
            <person name="Jungbluth S."/>
            <person name="Walsh D.A."/>
            <person name="Denef V.J."/>
            <person name="McMahon K.D."/>
            <person name="Konstantinidis K.T."/>
            <person name="Eloe-Fadrosh E.A."/>
            <person name="Kyrpides N.C."/>
            <person name="Woyke T."/>
        </authorList>
    </citation>
    <scope>NUCLEOTIDE SEQUENCE</scope>
    <source>
        <strain evidence="2">GVMAG-M-3300027708-5</strain>
    </source>
</reference>
<feature type="compositionally biased region" description="Basic residues" evidence="1">
    <location>
        <begin position="1"/>
        <end position="31"/>
    </location>
</feature>
<dbReference type="InterPro" id="IPR043876">
    <property type="entry name" value="DUF5856"/>
</dbReference>
<dbReference type="AlphaFoldDB" id="A0A6C0JI70"/>
<evidence type="ECO:0000256" key="1">
    <source>
        <dbReference type="SAM" id="MobiDB-lite"/>
    </source>
</evidence>
<organism evidence="2">
    <name type="scientific">viral metagenome</name>
    <dbReference type="NCBI Taxonomy" id="1070528"/>
    <lineage>
        <taxon>unclassified sequences</taxon>
        <taxon>metagenomes</taxon>
        <taxon>organismal metagenomes</taxon>
    </lineage>
</organism>
<sequence length="166" mass="19876">MKKHTEKTKLKTKNTNKKIGGQRRKTMRNKSKSLITNEKKSRIVQTFLEMLNTVKLYHWKTHSYAQHKATDELYSKLNENIDTFVEILLGKEESRIKMVEKRSRLIDSQNTSDFKSRIYEYREFLIDISKYFDAKRDTDLLNVRDEILGHINQFLYLMSFDTPMNT</sequence>